<evidence type="ECO:0000313" key="7">
    <source>
        <dbReference type="Proteomes" id="UP000078113"/>
    </source>
</evidence>
<evidence type="ECO:0000256" key="4">
    <source>
        <dbReference type="ARBA" id="ARBA00023136"/>
    </source>
</evidence>
<evidence type="ECO:0000313" key="6">
    <source>
        <dbReference type="EMBL" id="KAE8263875.1"/>
    </source>
</evidence>
<dbReference type="EMBL" id="LWDG02000599">
    <property type="protein sequence ID" value="KAE8263875.1"/>
    <property type="molecule type" value="Genomic_DNA"/>
</dbReference>
<feature type="non-terminal residue" evidence="6">
    <location>
        <position position="1"/>
    </location>
</feature>
<evidence type="ECO:0000256" key="5">
    <source>
        <dbReference type="SAM" id="Phobius"/>
    </source>
</evidence>
<gene>
    <name evidence="6" type="ORF">A4X09_0g7112</name>
</gene>
<feature type="transmembrane region" description="Helical" evidence="5">
    <location>
        <begin position="17"/>
        <end position="37"/>
    </location>
</feature>
<reference evidence="6" key="2">
    <citation type="journal article" date="2019" name="IMA Fungus">
        <title>Genome sequencing and comparison of five Tilletia species to identify candidate genes for the detection of regulated species infecting wheat.</title>
        <authorList>
            <person name="Nguyen H.D.T."/>
            <person name="Sultana T."/>
            <person name="Kesanakurti P."/>
            <person name="Hambleton S."/>
        </authorList>
    </citation>
    <scope>NUCLEOTIDE SEQUENCE</scope>
    <source>
        <strain evidence="6">DAOMC 236422</strain>
    </source>
</reference>
<protein>
    <submittedName>
        <fullName evidence="6">Uncharacterized protein</fullName>
    </submittedName>
</protein>
<reference evidence="6" key="1">
    <citation type="submission" date="2016-04" db="EMBL/GenBank/DDBJ databases">
        <authorList>
            <person name="Nguyen H.D."/>
            <person name="Samba Siva P."/>
            <person name="Cullis J."/>
            <person name="Levesque C.A."/>
            <person name="Hambleton S."/>
        </authorList>
    </citation>
    <scope>NUCLEOTIDE SEQUENCE</scope>
    <source>
        <strain evidence="6">DAOMC 236422</strain>
    </source>
</reference>
<dbReference type="GO" id="GO:0046873">
    <property type="term" value="F:metal ion transmembrane transporter activity"/>
    <property type="evidence" value="ECO:0007669"/>
    <property type="project" value="InterPro"/>
</dbReference>
<comment type="subcellular location">
    <subcellularLocation>
        <location evidence="1">Membrane</location>
        <topology evidence="1">Multi-pass membrane protein</topology>
    </subcellularLocation>
</comment>
<dbReference type="AlphaFoldDB" id="A0A8X7T2F5"/>
<organism evidence="6 7">
    <name type="scientific">Tilletia walkeri</name>
    <dbReference type="NCBI Taxonomy" id="117179"/>
    <lineage>
        <taxon>Eukaryota</taxon>
        <taxon>Fungi</taxon>
        <taxon>Dikarya</taxon>
        <taxon>Basidiomycota</taxon>
        <taxon>Ustilaginomycotina</taxon>
        <taxon>Exobasidiomycetes</taxon>
        <taxon>Tilletiales</taxon>
        <taxon>Tilletiaceae</taxon>
        <taxon>Tilletia</taxon>
    </lineage>
</organism>
<dbReference type="GO" id="GO:0016020">
    <property type="term" value="C:membrane"/>
    <property type="evidence" value="ECO:0007669"/>
    <property type="project" value="UniProtKB-SubCell"/>
</dbReference>
<evidence type="ECO:0000256" key="1">
    <source>
        <dbReference type="ARBA" id="ARBA00004141"/>
    </source>
</evidence>
<keyword evidence="3 5" id="KW-1133">Transmembrane helix</keyword>
<keyword evidence="7" id="KW-1185">Reference proteome</keyword>
<keyword evidence="4 5" id="KW-0472">Membrane</keyword>
<name>A0A8X7T2F5_9BASI</name>
<keyword evidence="2 5" id="KW-0812">Transmembrane</keyword>
<feature type="transmembrane region" description="Helical" evidence="5">
    <location>
        <begin position="49"/>
        <end position="70"/>
    </location>
</feature>
<dbReference type="Pfam" id="PF02535">
    <property type="entry name" value="Zip"/>
    <property type="match status" value="1"/>
</dbReference>
<dbReference type="Proteomes" id="UP000078113">
    <property type="component" value="Unassembled WGS sequence"/>
</dbReference>
<evidence type="ECO:0000256" key="2">
    <source>
        <dbReference type="ARBA" id="ARBA00022692"/>
    </source>
</evidence>
<sequence>NGNDRSTLLAIGSLNSISAGILIYSAMVQIIAGDFIYNKTMLMAPLRQSLSAFVFFTLGAIVMSVFGKWACKLSSFAGTPSRSRPCPSL</sequence>
<proteinExistence type="predicted"/>
<comment type="caution">
    <text evidence="6">The sequence shown here is derived from an EMBL/GenBank/DDBJ whole genome shotgun (WGS) entry which is preliminary data.</text>
</comment>
<dbReference type="InterPro" id="IPR003689">
    <property type="entry name" value="ZIP"/>
</dbReference>
<evidence type="ECO:0000256" key="3">
    <source>
        <dbReference type="ARBA" id="ARBA00022989"/>
    </source>
</evidence>
<accession>A0A8X7T2F5</accession>